<keyword evidence="1" id="KW-1133">Transmembrane helix</keyword>
<keyword evidence="1" id="KW-0812">Transmembrane</keyword>
<evidence type="ECO:0000256" key="1">
    <source>
        <dbReference type="SAM" id="Phobius"/>
    </source>
</evidence>
<evidence type="ECO:0000256" key="2">
    <source>
        <dbReference type="SAM" id="SignalP"/>
    </source>
</evidence>
<dbReference type="OrthoDB" id="10526058at2759"/>
<dbReference type="GeneID" id="25413695"/>
<name>A0A074XCT1_9PEZI</name>
<evidence type="ECO:0000313" key="4">
    <source>
        <dbReference type="Proteomes" id="UP000027730"/>
    </source>
</evidence>
<dbReference type="Proteomes" id="UP000027730">
    <property type="component" value="Unassembled WGS sequence"/>
</dbReference>
<dbReference type="HOGENOM" id="CLU_1160906_0_0_1"/>
<evidence type="ECO:0008006" key="5">
    <source>
        <dbReference type="Google" id="ProtNLM"/>
    </source>
</evidence>
<dbReference type="AlphaFoldDB" id="A0A074XCT1"/>
<dbReference type="EMBL" id="KL584711">
    <property type="protein sequence ID" value="KEQ72436.1"/>
    <property type="molecule type" value="Genomic_DNA"/>
</dbReference>
<keyword evidence="2" id="KW-0732">Signal</keyword>
<keyword evidence="1" id="KW-0472">Membrane</keyword>
<proteinExistence type="predicted"/>
<sequence length="239" mass="26175">MRSSLRGMRGRFIVIVPILVILSPLPQANAQYFIHSLSIGESLCNSDVVAGTMISVAWTVDNISVTGNDTCWLAIRPTWNTVDDNAYVNGVHIKCSFTSTNINIPLTPFDKDLPFNGSTYSVRLISPAPNNIMLDSCPFSIQAQGWQPPLSESDRLAQQANVLANQANQATRTSTIIGGLGLAVALLAAFLGAYLAHYLQQRRPRPVALSNVCRRARRQKSMVSTVQQDPGVMTQWFDV</sequence>
<feature type="transmembrane region" description="Helical" evidence="1">
    <location>
        <begin position="176"/>
        <end position="196"/>
    </location>
</feature>
<organism evidence="3 4">
    <name type="scientific">Aureobasidium namibiae CBS 147.97</name>
    <dbReference type="NCBI Taxonomy" id="1043004"/>
    <lineage>
        <taxon>Eukaryota</taxon>
        <taxon>Fungi</taxon>
        <taxon>Dikarya</taxon>
        <taxon>Ascomycota</taxon>
        <taxon>Pezizomycotina</taxon>
        <taxon>Dothideomycetes</taxon>
        <taxon>Dothideomycetidae</taxon>
        <taxon>Dothideales</taxon>
        <taxon>Saccotheciaceae</taxon>
        <taxon>Aureobasidium</taxon>
    </lineage>
</organism>
<feature type="chain" id="PRO_5001702231" description="Mid2 domain-containing protein" evidence="2">
    <location>
        <begin position="31"/>
        <end position="239"/>
    </location>
</feature>
<feature type="signal peptide" evidence="2">
    <location>
        <begin position="1"/>
        <end position="30"/>
    </location>
</feature>
<accession>A0A074XCT1</accession>
<protein>
    <recommendedName>
        <fullName evidence="5">Mid2 domain-containing protein</fullName>
    </recommendedName>
</protein>
<evidence type="ECO:0000313" key="3">
    <source>
        <dbReference type="EMBL" id="KEQ72436.1"/>
    </source>
</evidence>
<dbReference type="RefSeq" id="XP_013426704.1">
    <property type="nucleotide sequence ID" value="XM_013571250.1"/>
</dbReference>
<keyword evidence="4" id="KW-1185">Reference proteome</keyword>
<reference evidence="3 4" key="1">
    <citation type="journal article" date="2014" name="BMC Genomics">
        <title>Genome sequencing of four Aureobasidium pullulans varieties: biotechnological potential, stress tolerance, and description of new species.</title>
        <authorList>
            <person name="Gostin Ar C."/>
            <person name="Ohm R.A."/>
            <person name="Kogej T."/>
            <person name="Sonjak S."/>
            <person name="Turk M."/>
            <person name="Zajc J."/>
            <person name="Zalar P."/>
            <person name="Grube M."/>
            <person name="Sun H."/>
            <person name="Han J."/>
            <person name="Sharma A."/>
            <person name="Chiniquy J."/>
            <person name="Ngan C.Y."/>
            <person name="Lipzen A."/>
            <person name="Barry K."/>
            <person name="Grigoriev I.V."/>
            <person name="Gunde-Cimerman N."/>
        </authorList>
    </citation>
    <scope>NUCLEOTIDE SEQUENCE [LARGE SCALE GENOMIC DNA]</scope>
    <source>
        <strain evidence="3 4">CBS 147.97</strain>
    </source>
</reference>
<gene>
    <name evidence="3" type="ORF">M436DRAFT_64442</name>
</gene>